<dbReference type="InterPro" id="IPR019260">
    <property type="entry name" value="DUF2262"/>
</dbReference>
<dbReference type="EMBL" id="CP002546">
    <property type="protein sequence ID" value="ADY61460.1"/>
    <property type="molecule type" value="Genomic_DNA"/>
</dbReference>
<dbReference type="eggNOG" id="COG4296">
    <property type="taxonomic scope" value="Bacteria"/>
</dbReference>
<dbReference type="Pfam" id="PF22886">
    <property type="entry name" value="DUF7021"/>
    <property type="match status" value="1"/>
</dbReference>
<evidence type="ECO:0000259" key="1">
    <source>
        <dbReference type="Pfam" id="PF10020"/>
    </source>
</evidence>
<dbReference type="InterPro" id="IPR054286">
    <property type="entry name" value="DUF7021"/>
</dbReference>
<sequence length="324" mass="36080">MTATLPRTLTAFVHLYISMGGVIRNVNSRYTEDDFCLSISYATRPMSTSAADESLSASERKAAIAAQFAEAPVENVIGLVDARGKGGWPEEGGQWTLSFTFHSWKTSSGVLKSQPLSVDYTTSRQEYDSLWSRVDSYSVVRIRARVVEESIIGMPQAQLVEFLGADESDPELNQVAVEYQQPVVHLDDQFGQFTLDRRVNWYAAATEWCGGQISLNLIIDDSGTIDSALQVARTLWKQEEQWSSRIEDYAVKKLLPLKNDNWLDEGETELSAEEFKVKMTLESITVEPDGSFDFWHHDGDLFWGHSIQVSGSLSEGPVHAGIPG</sequence>
<gene>
    <name evidence="3" type="ordered locus">Plabr_3881</name>
</gene>
<keyword evidence="4" id="KW-1185">Reference proteome</keyword>
<reference evidence="4" key="1">
    <citation type="submission" date="2011-02" db="EMBL/GenBank/DDBJ databases">
        <title>The complete genome of Planctomyces brasiliensis DSM 5305.</title>
        <authorList>
            <person name="Lucas S."/>
            <person name="Copeland A."/>
            <person name="Lapidus A."/>
            <person name="Bruce D."/>
            <person name="Goodwin L."/>
            <person name="Pitluck S."/>
            <person name="Kyrpides N."/>
            <person name="Mavromatis K."/>
            <person name="Pagani I."/>
            <person name="Ivanova N."/>
            <person name="Ovchinnikova G."/>
            <person name="Lu M."/>
            <person name="Detter J.C."/>
            <person name="Han C."/>
            <person name="Land M."/>
            <person name="Hauser L."/>
            <person name="Markowitz V."/>
            <person name="Cheng J.-F."/>
            <person name="Hugenholtz P."/>
            <person name="Woyke T."/>
            <person name="Wu D."/>
            <person name="Tindall B."/>
            <person name="Pomrenke H.G."/>
            <person name="Brambilla E."/>
            <person name="Klenk H.-P."/>
            <person name="Eisen J.A."/>
        </authorList>
    </citation>
    <scope>NUCLEOTIDE SEQUENCE [LARGE SCALE GENOMIC DNA]</scope>
    <source>
        <strain evidence="4">ATCC 49424 / DSM 5305 / JCM 21570 / NBRC 103401 / IFAM 1448</strain>
    </source>
</reference>
<name>F0STJ1_RUBBR</name>
<dbReference type="RefSeq" id="WP_013630177.1">
    <property type="nucleotide sequence ID" value="NC_015174.1"/>
</dbReference>
<evidence type="ECO:0000313" key="3">
    <source>
        <dbReference type="EMBL" id="ADY61460.1"/>
    </source>
</evidence>
<organism evidence="3 4">
    <name type="scientific">Rubinisphaera brasiliensis (strain ATCC 49424 / DSM 5305 / JCM 21570 / IAM 15109 / NBRC 103401 / IFAM 1448)</name>
    <name type="common">Planctomyces brasiliensis</name>
    <dbReference type="NCBI Taxonomy" id="756272"/>
    <lineage>
        <taxon>Bacteria</taxon>
        <taxon>Pseudomonadati</taxon>
        <taxon>Planctomycetota</taxon>
        <taxon>Planctomycetia</taxon>
        <taxon>Planctomycetales</taxon>
        <taxon>Planctomycetaceae</taxon>
        <taxon>Rubinisphaera</taxon>
    </lineage>
</organism>
<feature type="domain" description="DUF2262" evidence="1">
    <location>
        <begin position="187"/>
        <end position="322"/>
    </location>
</feature>
<dbReference type="KEGG" id="pbs:Plabr_3881"/>
<dbReference type="AlphaFoldDB" id="F0STJ1"/>
<dbReference type="OrthoDB" id="1151029at2"/>
<proteinExistence type="predicted"/>
<protein>
    <submittedName>
        <fullName evidence="3">Uncharacterized protein</fullName>
    </submittedName>
</protein>
<feature type="domain" description="DUF7021" evidence="2">
    <location>
        <begin position="61"/>
        <end position="179"/>
    </location>
</feature>
<evidence type="ECO:0000259" key="2">
    <source>
        <dbReference type="Pfam" id="PF22886"/>
    </source>
</evidence>
<accession>F0STJ1</accession>
<evidence type="ECO:0000313" key="4">
    <source>
        <dbReference type="Proteomes" id="UP000006860"/>
    </source>
</evidence>
<dbReference type="HOGENOM" id="CLU_084464_0_0_0"/>
<dbReference type="Pfam" id="PF10020">
    <property type="entry name" value="DUF2262"/>
    <property type="match status" value="1"/>
</dbReference>
<dbReference type="Proteomes" id="UP000006860">
    <property type="component" value="Chromosome"/>
</dbReference>